<protein>
    <recommendedName>
        <fullName evidence="1">Bacteriophage T5 Orf172 DNA-binding domain-containing protein</fullName>
    </recommendedName>
</protein>
<dbReference type="AlphaFoldDB" id="A0A266LP99"/>
<dbReference type="Pfam" id="PF13455">
    <property type="entry name" value="MUG113"/>
    <property type="match status" value="1"/>
</dbReference>
<dbReference type="SMART" id="SM00974">
    <property type="entry name" value="T5orf172"/>
    <property type="match status" value="1"/>
</dbReference>
<sequence length="153" mass="18080">MCMTTLPGSWIYILLSSSDYTRCKIGRTDGNPLIRFRNLRTGDPSLALHVAYYVPAKLASISKIESSIHYEFKDYRITNHEDTNSEWFRVEFEQAEMNIDYLLESFLDQELSNRSNIHLDIPTKMYESDLRDIYEPDLHDRSFAEWVLRNTEE</sequence>
<evidence type="ECO:0000313" key="3">
    <source>
        <dbReference type="Proteomes" id="UP000216113"/>
    </source>
</evidence>
<name>A0A266LP99_PSEFR</name>
<evidence type="ECO:0000313" key="2">
    <source>
        <dbReference type="EMBL" id="OZY39227.1"/>
    </source>
</evidence>
<organism evidence="2 3">
    <name type="scientific">Pseudomonas fragi</name>
    <dbReference type="NCBI Taxonomy" id="296"/>
    <lineage>
        <taxon>Bacteria</taxon>
        <taxon>Pseudomonadati</taxon>
        <taxon>Pseudomonadota</taxon>
        <taxon>Gammaproteobacteria</taxon>
        <taxon>Pseudomonadales</taxon>
        <taxon>Pseudomonadaceae</taxon>
        <taxon>Pseudomonas</taxon>
    </lineage>
</organism>
<dbReference type="Proteomes" id="UP000216113">
    <property type="component" value="Unassembled WGS sequence"/>
</dbReference>
<evidence type="ECO:0000259" key="1">
    <source>
        <dbReference type="SMART" id="SM00974"/>
    </source>
</evidence>
<dbReference type="RefSeq" id="WP_095031288.1">
    <property type="nucleotide sequence ID" value="NZ_NQKL01000035.1"/>
</dbReference>
<gene>
    <name evidence="2" type="ORF">CJF43_24115</name>
</gene>
<reference evidence="2 3" key="1">
    <citation type="submission" date="2017-08" db="EMBL/GenBank/DDBJ databases">
        <title>Genomic and metabolic characterisation of spoilage-associated Pseudomonas species.</title>
        <authorList>
            <person name="Stanborough T."/>
            <person name="Fegan N."/>
            <person name="Powell S.M."/>
            <person name="Singh T."/>
            <person name="Tamplin M.L."/>
            <person name="Chandry P.S."/>
        </authorList>
    </citation>
    <scope>NUCLEOTIDE SEQUENCE [LARGE SCALE GENOMIC DNA]</scope>
    <source>
        <strain evidence="2 3">F1820</strain>
    </source>
</reference>
<accession>A0A266LP99</accession>
<dbReference type="EMBL" id="NQKL01000035">
    <property type="protein sequence ID" value="OZY39227.1"/>
    <property type="molecule type" value="Genomic_DNA"/>
</dbReference>
<comment type="caution">
    <text evidence="2">The sequence shown here is derived from an EMBL/GenBank/DDBJ whole genome shotgun (WGS) entry which is preliminary data.</text>
</comment>
<feature type="domain" description="Bacteriophage T5 Orf172 DNA-binding" evidence="1">
    <location>
        <begin position="17"/>
        <end position="102"/>
    </location>
</feature>
<proteinExistence type="predicted"/>
<dbReference type="InterPro" id="IPR018306">
    <property type="entry name" value="Phage_T5_Orf172_DNA-bd"/>
</dbReference>